<dbReference type="GO" id="GO:0030286">
    <property type="term" value="C:dynein complex"/>
    <property type="evidence" value="ECO:0007669"/>
    <property type="project" value="InterPro"/>
</dbReference>
<feature type="domain" description="Dynein heavy chain 3 AAA+ lid" evidence="3">
    <location>
        <begin position="111"/>
        <end position="202"/>
    </location>
</feature>
<proteinExistence type="inferred from homology"/>
<dbReference type="PANTHER" id="PTHR22878:SF68">
    <property type="entry name" value="DYNEIN HEAVY CHAIN 6, AXONEMAL-LIKE"/>
    <property type="match status" value="1"/>
</dbReference>
<dbReference type="InterPro" id="IPR026983">
    <property type="entry name" value="DHC"/>
</dbReference>
<dbReference type="KEGG" id="dpx:DAPPUDRAFT_346683"/>
<dbReference type="GO" id="GO:0045505">
    <property type="term" value="F:dynein intermediate chain binding"/>
    <property type="evidence" value="ECO:0007669"/>
    <property type="project" value="InterPro"/>
</dbReference>
<dbReference type="InterPro" id="IPR027417">
    <property type="entry name" value="P-loop_NTPase"/>
</dbReference>
<dbReference type="Pfam" id="PF12775">
    <property type="entry name" value="AAA_7"/>
    <property type="match status" value="1"/>
</dbReference>
<evidence type="ECO:0000259" key="3">
    <source>
        <dbReference type="Pfam" id="PF17857"/>
    </source>
</evidence>
<gene>
    <name evidence="4" type="ORF">DAPPUDRAFT_346683</name>
</gene>
<evidence type="ECO:0000313" key="5">
    <source>
        <dbReference type="Proteomes" id="UP000000305"/>
    </source>
</evidence>
<comment type="similarity">
    <text evidence="1">Belongs to the dynein heavy chain family.</text>
</comment>
<dbReference type="Gene3D" id="1.20.920.30">
    <property type="match status" value="1"/>
</dbReference>
<feature type="non-terminal residue" evidence="4">
    <location>
        <position position="307"/>
    </location>
</feature>
<accession>E9I803</accession>
<evidence type="ECO:0000259" key="2">
    <source>
        <dbReference type="Pfam" id="PF12780"/>
    </source>
</evidence>
<evidence type="ECO:0000313" key="4">
    <source>
        <dbReference type="EMBL" id="EFX59877.1"/>
    </source>
</evidence>
<dbReference type="STRING" id="6669.E9I803"/>
<organism evidence="4 5">
    <name type="scientific">Daphnia pulex</name>
    <name type="common">Water flea</name>
    <dbReference type="NCBI Taxonomy" id="6669"/>
    <lineage>
        <taxon>Eukaryota</taxon>
        <taxon>Metazoa</taxon>
        <taxon>Ecdysozoa</taxon>
        <taxon>Arthropoda</taxon>
        <taxon>Crustacea</taxon>
        <taxon>Branchiopoda</taxon>
        <taxon>Diplostraca</taxon>
        <taxon>Cladocera</taxon>
        <taxon>Anomopoda</taxon>
        <taxon>Daphniidae</taxon>
        <taxon>Daphnia</taxon>
    </lineage>
</organism>
<dbReference type="PhylomeDB" id="E9I803"/>
<keyword evidence="5" id="KW-1185">Reference proteome</keyword>
<dbReference type="InterPro" id="IPR041589">
    <property type="entry name" value="DNAH3_AAA_lid_1"/>
</dbReference>
<dbReference type="EMBL" id="GL737661">
    <property type="protein sequence ID" value="EFX59877.1"/>
    <property type="molecule type" value="Genomic_DNA"/>
</dbReference>
<dbReference type="GO" id="GO:0007018">
    <property type="term" value="P:microtubule-based movement"/>
    <property type="evidence" value="ECO:0007669"/>
    <property type="project" value="InterPro"/>
</dbReference>
<dbReference type="GO" id="GO:0051959">
    <property type="term" value="F:dynein light intermediate chain binding"/>
    <property type="evidence" value="ECO:0007669"/>
    <property type="project" value="InterPro"/>
</dbReference>
<dbReference type="PANTHER" id="PTHR22878">
    <property type="entry name" value="DYNEIN HEAVY CHAIN 6, AXONEMAL-LIKE-RELATED"/>
    <property type="match status" value="1"/>
</dbReference>
<reference evidence="4 5" key="1">
    <citation type="journal article" date="2011" name="Science">
        <title>The ecoresponsive genome of Daphnia pulex.</title>
        <authorList>
            <person name="Colbourne J.K."/>
            <person name="Pfrender M.E."/>
            <person name="Gilbert D."/>
            <person name="Thomas W.K."/>
            <person name="Tucker A."/>
            <person name="Oakley T.H."/>
            <person name="Tokishita S."/>
            <person name="Aerts A."/>
            <person name="Arnold G.J."/>
            <person name="Basu M.K."/>
            <person name="Bauer D.J."/>
            <person name="Caceres C.E."/>
            <person name="Carmel L."/>
            <person name="Casola C."/>
            <person name="Choi J.H."/>
            <person name="Detter J.C."/>
            <person name="Dong Q."/>
            <person name="Dusheyko S."/>
            <person name="Eads B.D."/>
            <person name="Frohlich T."/>
            <person name="Geiler-Samerotte K.A."/>
            <person name="Gerlach D."/>
            <person name="Hatcher P."/>
            <person name="Jogdeo S."/>
            <person name="Krijgsveld J."/>
            <person name="Kriventseva E.V."/>
            <person name="Kultz D."/>
            <person name="Laforsch C."/>
            <person name="Lindquist E."/>
            <person name="Lopez J."/>
            <person name="Manak J.R."/>
            <person name="Muller J."/>
            <person name="Pangilinan J."/>
            <person name="Patwardhan R.P."/>
            <person name="Pitluck S."/>
            <person name="Pritham E.J."/>
            <person name="Rechtsteiner A."/>
            <person name="Rho M."/>
            <person name="Rogozin I.B."/>
            <person name="Sakarya O."/>
            <person name="Salamov A."/>
            <person name="Schaack S."/>
            <person name="Shapiro H."/>
            <person name="Shiga Y."/>
            <person name="Skalitzky C."/>
            <person name="Smith Z."/>
            <person name="Souvorov A."/>
            <person name="Sung W."/>
            <person name="Tang Z."/>
            <person name="Tsuchiya D."/>
            <person name="Tu H."/>
            <person name="Vos H."/>
            <person name="Wang M."/>
            <person name="Wolf Y.I."/>
            <person name="Yamagata H."/>
            <person name="Yamada T."/>
            <person name="Ye Y."/>
            <person name="Shaw J.R."/>
            <person name="Andrews J."/>
            <person name="Crease T.J."/>
            <person name="Tang H."/>
            <person name="Lucas S.M."/>
            <person name="Robertson H.M."/>
            <person name="Bork P."/>
            <person name="Koonin E.V."/>
            <person name="Zdobnov E.M."/>
            <person name="Grigoriev I.V."/>
            <person name="Lynch M."/>
            <person name="Boore J.L."/>
        </authorList>
    </citation>
    <scope>NUCLEOTIDE SEQUENCE [LARGE SCALE GENOMIC DNA]</scope>
</reference>
<feature type="domain" description="Dynein heavy chain AAA module D4" evidence="2">
    <location>
        <begin position="260"/>
        <end position="305"/>
    </location>
</feature>
<dbReference type="Gene3D" id="3.40.50.300">
    <property type="entry name" value="P-loop containing nucleotide triphosphate hydrolases"/>
    <property type="match status" value="1"/>
</dbReference>
<evidence type="ECO:0000256" key="1">
    <source>
        <dbReference type="ARBA" id="ARBA00008887"/>
    </source>
</evidence>
<dbReference type="HOGENOM" id="CLU_907845_0_0_1"/>
<name>E9I803_DAPPU</name>
<protein>
    <recommendedName>
        <fullName evidence="6">Dynein heavy chain 3 AAA+ lid domain-containing protein</fullName>
    </recommendedName>
</protein>
<sequence>MIDDLHMPRVDTYGTQQPIALLKFFVEKGYIYERIGGLEQKIIKDTQVVSALLPPSVATMVDPRLLSLYTTYNLIFPSQENLQRIYNTILSNHLKRFPAEMQEVTGKITECTLKLYRQIVELLPRTPVKFHYIFNLRDLSRIYEGLTRATIDKFTTREALIRLWRNECSRVFGDRLINEEDRNIVAEKLMGALVKGAFEEQHEYVMRNPLLFGDFLTANPTDETFVDPRLYEDCGDFEAVKKKFDWLLQEFNYDENNMEMNLVLFDDALSHITKIYRIVRFPLGHALLVGYGGSGKQSLTKLALFTA</sequence>
<dbReference type="SUPFAM" id="SSF52540">
    <property type="entry name" value="P-loop containing nucleoside triphosphate hydrolases"/>
    <property type="match status" value="2"/>
</dbReference>
<dbReference type="OMA" id="RIWAHEC"/>
<dbReference type="Proteomes" id="UP000000305">
    <property type="component" value="Unassembled WGS sequence"/>
</dbReference>
<dbReference type="AlphaFoldDB" id="E9I803"/>
<evidence type="ECO:0008006" key="6">
    <source>
        <dbReference type="Google" id="ProtNLM"/>
    </source>
</evidence>
<dbReference type="Pfam" id="PF12780">
    <property type="entry name" value="AAA_8"/>
    <property type="match status" value="1"/>
</dbReference>
<dbReference type="Pfam" id="PF17857">
    <property type="entry name" value="AAA_lid_1"/>
    <property type="match status" value="1"/>
</dbReference>
<dbReference type="OrthoDB" id="6358745at2759"/>
<dbReference type="eggNOG" id="KOG3595">
    <property type="taxonomic scope" value="Eukaryota"/>
</dbReference>
<dbReference type="FunFam" id="1.20.920.30:FF:000007">
    <property type="entry name" value="Dynein axonemal heavy chain 10"/>
    <property type="match status" value="1"/>
</dbReference>
<dbReference type="InParanoid" id="E9I803"/>
<dbReference type="InterPro" id="IPR024317">
    <property type="entry name" value="Dynein_heavy_chain_D4_dom"/>
</dbReference>